<protein>
    <submittedName>
        <fullName evidence="6">DEAD/DEAH box helicase</fullName>
    </submittedName>
</protein>
<dbReference type="InterPro" id="IPR052511">
    <property type="entry name" value="ATP-dep_Helicase"/>
</dbReference>
<dbReference type="SUPFAM" id="SSF52540">
    <property type="entry name" value="P-loop containing nucleoside triphosphate hydrolases"/>
    <property type="match status" value="2"/>
</dbReference>
<evidence type="ECO:0000259" key="4">
    <source>
        <dbReference type="PROSITE" id="PS51192"/>
    </source>
</evidence>
<dbReference type="GO" id="GO:0003677">
    <property type="term" value="F:DNA binding"/>
    <property type="evidence" value="ECO:0007669"/>
    <property type="project" value="TreeGrafter"/>
</dbReference>
<feature type="domain" description="Helicase C-terminal" evidence="5">
    <location>
        <begin position="935"/>
        <end position="1107"/>
    </location>
</feature>
<dbReference type="SMART" id="SM00490">
    <property type="entry name" value="HELICc"/>
    <property type="match status" value="1"/>
</dbReference>
<feature type="region of interest" description="Disordered" evidence="3">
    <location>
        <begin position="1216"/>
        <end position="1237"/>
    </location>
</feature>
<dbReference type="InterPro" id="IPR011545">
    <property type="entry name" value="DEAD/DEAH_box_helicase_dom"/>
</dbReference>
<dbReference type="GO" id="GO:0005524">
    <property type="term" value="F:ATP binding"/>
    <property type="evidence" value="ECO:0007669"/>
    <property type="project" value="UniProtKB-KW"/>
</dbReference>
<dbReference type="InterPro" id="IPR001650">
    <property type="entry name" value="Helicase_C-like"/>
</dbReference>
<sequence length="1798" mass="202574">MDDVFQFRDKLIKEYERFSRSFVQIAAPDIRNKVEEEYANGRYWPEPLVQINPHYQRSGTIRELVDAGTLHPGCLGIFQTGKTEGNPTPLSLYTHQKVALHIAQQRKSYVVTTGTGSGKSLSFFIPIIDHILKARESDSTARTRAIVIYPMNALANSQLEELDKFLHGYDDLDRPITVARYTGQESTAERERIAKCAPDILLTNFMMLEYILTRYTETDRQVIEHCAGLEFLVLDELHTYRGRQGADVALLVRRLRERLNADRLVCIGTSATMSSAASESERNRVVAEVASKLFGTRITEHEVIGETLERVTDANRDIDAIRHHLLATVRCEQYAWPDYQAFQNDPLAIWVELTLGVTIPDDTSPIRRARPIALKEAGQRLASDAGCSPDEAQSALARFLLAANDVRTPQGRPPFAFKLHQFISGPGMVLATLEPRDVRHITLDAQRFAPGRQEENIQLYPVHFCRDCGHEYMPVWHLPDKGRFVPRELDGSTIDDETAQRGLLCIRTPGLNYTRPEDLPEDWIDVSGDTPKIRPNYRNAVPDLVAVTPQGEGTLRAGKLTAFSLAQPEPEEPQGQKGQAFWFIPGKLRFCLSCGRNYPAVGKDANRLSSLSGEGRSSATTMITLAALEYLFNLPDPQPGQPDPRKLLAFTDNRQDAALQAGHFNDFIFLLTLRGGLIGALKHNNGILTEDTLTAEVFNALGFDRPEDSVRAEYLRDPGLRGPNLRTAQADLRFILGYRLIRDLRRGWRFNNPNLEQLKLLDIRYRDLQAFCDDESCFADFNELRDLPPAQRVELYEVLFNRMRTELCIESRYLDDIEQDKIITRSYASLNDRWAIAQDERLETGRYLVLENYLASKRKRRYDLISGSERSGLVRSIKRKLSSGPDHLRDRSSKWRGEKWAELVRDMLRAAENYGYVQRQPIDKSLFGWRLNASLIDWCLAPALPEEQPGQPNAYFRSLYESTAKLLETISHPLFEFEAQEHTAQVDAQTRQVLEQRFRYSQKDQDEWKSHNRAPLERLPLMFCSPTMELGVDISALNTVYLRNVPPTPANYAQRSGRAGRSGQQALVVTYCAALSPHDQWFFHRAQDMVHGVVRAPTLDLANRDLVQSHLQAVWLACTRHSLDDSIAELLDMNAPGKPPKPELMAALRAPDAQARAQLGAARVIEQLAGELDDSTWFTPDYVQNVIADAPQAFSRALERWRTLFEATQEQLKMAQSISSSHAVTEQERKSAERRASDAQQQFNLLLKPGNSQNSDFYTYRYLASQGFLPGYNFPRLPLMAWVPGGGRKSATSANDHGAMVSRPRFLGLSEFGPRSLIYHQGRMFRVVRAKLSASNRSHISGSVTLTTLASLVCGRCGYGHASDPASQQAPVDICENCGTPLSEDNWVRELYRIETVETRATQRISTDDEERQHQGFELQTTYRFLPGPDGRIQKREASIQLESPDEQTEELGTLTYAPAAQIWRINRGWRRRRFKQQLGFLINPLTGRWSPEESPDGDDTDNADDEKDGKEDKIPPQRIVPYVEDFRNLLIFTPAQELDPEAMATVQAALKRGIEMIFQIEESELVAEPLPKADARRAILFYEAAEGGAGVLTRLASNPADLATVARAALKVIHYHEPASGIWTLEGLAQLEKTTDDGQRPCEAGCYQCLLSYYNQPEHQHINRRNQQALALLVALANARVAPAPATIPEPVSSTLTGTAPNGTPPTDNLTEAWLTALQHGGYRQPDACNVPVSHGKATAAAQYKAARALVFLTAMNEQVRNDLLDRGWQILLFTDPARWHEQFATHPEVFGTPIKE</sequence>
<keyword evidence="6" id="KW-0378">Hydrolase</keyword>
<evidence type="ECO:0000256" key="3">
    <source>
        <dbReference type="SAM" id="MobiDB-lite"/>
    </source>
</evidence>
<dbReference type="RefSeq" id="WP_125096307.1">
    <property type="nucleotide sequence ID" value="NZ_RRUE01000002.1"/>
</dbReference>
<dbReference type="Gene3D" id="3.40.50.300">
    <property type="entry name" value="P-loop containing nucleotide triphosphate hydrolases"/>
    <property type="match status" value="2"/>
</dbReference>
<dbReference type="Pfam" id="PF09369">
    <property type="entry name" value="MZB"/>
    <property type="match status" value="1"/>
</dbReference>
<dbReference type="PANTHER" id="PTHR47962">
    <property type="entry name" value="ATP-DEPENDENT HELICASE LHR-RELATED-RELATED"/>
    <property type="match status" value="1"/>
</dbReference>
<dbReference type="PROSITE" id="PS51192">
    <property type="entry name" value="HELICASE_ATP_BIND_1"/>
    <property type="match status" value="1"/>
</dbReference>
<dbReference type="InterPro" id="IPR018973">
    <property type="entry name" value="MZB"/>
</dbReference>
<feature type="compositionally biased region" description="Acidic residues" evidence="3">
    <location>
        <begin position="1494"/>
        <end position="1507"/>
    </location>
</feature>
<dbReference type="Pfam" id="PF00271">
    <property type="entry name" value="Helicase_C"/>
    <property type="match status" value="1"/>
</dbReference>
<keyword evidence="1" id="KW-0547">Nucleotide-binding</keyword>
<proteinExistence type="predicted"/>
<dbReference type="GO" id="GO:0004386">
    <property type="term" value="F:helicase activity"/>
    <property type="evidence" value="ECO:0007669"/>
    <property type="project" value="UniProtKB-KW"/>
</dbReference>
<evidence type="ECO:0000259" key="5">
    <source>
        <dbReference type="PROSITE" id="PS51194"/>
    </source>
</evidence>
<dbReference type="GO" id="GO:0016887">
    <property type="term" value="F:ATP hydrolysis activity"/>
    <property type="evidence" value="ECO:0007669"/>
    <property type="project" value="TreeGrafter"/>
</dbReference>
<evidence type="ECO:0000313" key="7">
    <source>
        <dbReference type="Proteomes" id="UP000270261"/>
    </source>
</evidence>
<gene>
    <name evidence="6" type="ORF">EHV23_12120</name>
</gene>
<name>A0A3R8LM08_9BURK</name>
<feature type="domain" description="Helicase ATP-binding" evidence="4">
    <location>
        <begin position="100"/>
        <end position="291"/>
    </location>
</feature>
<dbReference type="OrthoDB" id="9815222at2"/>
<organism evidence="6 7">
    <name type="scientific">Lautropia dentalis</name>
    <dbReference type="NCBI Taxonomy" id="2490857"/>
    <lineage>
        <taxon>Bacteria</taxon>
        <taxon>Pseudomonadati</taxon>
        <taxon>Pseudomonadota</taxon>
        <taxon>Betaproteobacteria</taxon>
        <taxon>Burkholderiales</taxon>
        <taxon>Burkholderiaceae</taxon>
        <taxon>Lautropia</taxon>
    </lineage>
</organism>
<accession>A0A3R8LM08</accession>
<keyword evidence="2" id="KW-0067">ATP-binding</keyword>
<evidence type="ECO:0000256" key="1">
    <source>
        <dbReference type="ARBA" id="ARBA00022741"/>
    </source>
</evidence>
<dbReference type="InterPro" id="IPR027417">
    <property type="entry name" value="P-loop_NTPase"/>
</dbReference>
<dbReference type="EMBL" id="RRUE01000002">
    <property type="protein sequence ID" value="RRN44113.1"/>
    <property type="molecule type" value="Genomic_DNA"/>
</dbReference>
<comment type="caution">
    <text evidence="6">The sequence shown here is derived from an EMBL/GenBank/DDBJ whole genome shotgun (WGS) entry which is preliminary data.</text>
</comment>
<keyword evidence="7" id="KW-1185">Reference proteome</keyword>
<feature type="region of interest" description="Disordered" evidence="3">
    <location>
        <begin position="1486"/>
        <end position="1518"/>
    </location>
</feature>
<dbReference type="InterPro" id="IPR014001">
    <property type="entry name" value="Helicase_ATP-bd"/>
</dbReference>
<keyword evidence="6" id="KW-0347">Helicase</keyword>
<feature type="compositionally biased region" description="Basic and acidic residues" evidence="3">
    <location>
        <begin position="1225"/>
        <end position="1237"/>
    </location>
</feature>
<dbReference type="Proteomes" id="UP000270261">
    <property type="component" value="Unassembled WGS sequence"/>
</dbReference>
<reference evidence="6 7" key="1">
    <citation type="submission" date="2018-11" db="EMBL/GenBank/DDBJ databases">
        <title>Genome sequencing of Lautropia sp. KCOM 2505 (= ChDC F240).</title>
        <authorList>
            <person name="Kook J.-K."/>
            <person name="Park S.-N."/>
            <person name="Lim Y.K."/>
        </authorList>
    </citation>
    <scope>NUCLEOTIDE SEQUENCE [LARGE SCALE GENOMIC DNA]</scope>
    <source>
        <strain evidence="6 7">KCOM 2505</strain>
    </source>
</reference>
<dbReference type="PANTHER" id="PTHR47962:SF5">
    <property type="entry name" value="ATP-DEPENDENT HELICASE LHR-RELATED"/>
    <property type="match status" value="1"/>
</dbReference>
<evidence type="ECO:0000256" key="2">
    <source>
        <dbReference type="ARBA" id="ARBA00022840"/>
    </source>
</evidence>
<evidence type="ECO:0000313" key="6">
    <source>
        <dbReference type="EMBL" id="RRN44113.1"/>
    </source>
</evidence>
<dbReference type="SMART" id="SM00487">
    <property type="entry name" value="DEXDc"/>
    <property type="match status" value="1"/>
</dbReference>
<dbReference type="PROSITE" id="PS51194">
    <property type="entry name" value="HELICASE_CTER"/>
    <property type="match status" value="1"/>
</dbReference>
<dbReference type="Pfam" id="PF00270">
    <property type="entry name" value="DEAD"/>
    <property type="match status" value="1"/>
</dbReference>